<evidence type="ECO:0000313" key="2">
    <source>
        <dbReference type="Proteomes" id="UP000565579"/>
    </source>
</evidence>
<gene>
    <name evidence="1" type="ORF">HD593_004040</name>
</gene>
<dbReference type="EMBL" id="JACHMI010000001">
    <property type="protein sequence ID" value="MBB6549245.1"/>
    <property type="molecule type" value="Genomic_DNA"/>
</dbReference>
<proteinExistence type="predicted"/>
<dbReference type="RefSeq" id="WP_345148280.1">
    <property type="nucleotide sequence ID" value="NZ_BAAAXY010000063.1"/>
</dbReference>
<dbReference type="AlphaFoldDB" id="A0A7X0NTD5"/>
<sequence length="74" mass="7812">MQAVIAEAAARGQAGLDLVSVDSTTARAHHHAAVMVLDGEWPGPAFRSDKTPDSLLAGLHLRGAISWIRSLQPD</sequence>
<organism evidence="1 2">
    <name type="scientific">Nonomuraea rubra</name>
    <dbReference type="NCBI Taxonomy" id="46180"/>
    <lineage>
        <taxon>Bacteria</taxon>
        <taxon>Bacillati</taxon>
        <taxon>Actinomycetota</taxon>
        <taxon>Actinomycetes</taxon>
        <taxon>Streptosporangiales</taxon>
        <taxon>Streptosporangiaceae</taxon>
        <taxon>Nonomuraea</taxon>
    </lineage>
</organism>
<dbReference type="Proteomes" id="UP000565579">
    <property type="component" value="Unassembled WGS sequence"/>
</dbReference>
<keyword evidence="2" id="KW-1185">Reference proteome</keyword>
<accession>A0A7X0NTD5</accession>
<protein>
    <submittedName>
        <fullName evidence="1">Uncharacterized protein</fullName>
    </submittedName>
</protein>
<reference evidence="1 2" key="1">
    <citation type="submission" date="2020-08" db="EMBL/GenBank/DDBJ databases">
        <title>Sequencing the genomes of 1000 actinobacteria strains.</title>
        <authorList>
            <person name="Klenk H.-P."/>
        </authorList>
    </citation>
    <scope>NUCLEOTIDE SEQUENCE [LARGE SCALE GENOMIC DNA]</scope>
    <source>
        <strain evidence="1 2">DSM 43768</strain>
    </source>
</reference>
<comment type="caution">
    <text evidence="1">The sequence shown here is derived from an EMBL/GenBank/DDBJ whole genome shotgun (WGS) entry which is preliminary data.</text>
</comment>
<name>A0A7X0NTD5_9ACTN</name>
<evidence type="ECO:0000313" key="1">
    <source>
        <dbReference type="EMBL" id="MBB6549245.1"/>
    </source>
</evidence>